<proteinExistence type="predicted"/>
<dbReference type="EMBL" id="CP113520">
    <property type="protein sequence ID" value="WAJ31010.1"/>
    <property type="molecule type" value="Genomic_DNA"/>
</dbReference>
<keyword evidence="2" id="KW-1185">Reference proteome</keyword>
<dbReference type="Proteomes" id="UP001163223">
    <property type="component" value="Chromosome"/>
</dbReference>
<reference evidence="1" key="1">
    <citation type="submission" date="2022-11" db="EMBL/GenBank/DDBJ databases">
        <title>beta-Carotene-producing bacterium, Jeongeuplla avenae sp. nov., alleviates the salt stress of Arabidopsis seedlings.</title>
        <authorList>
            <person name="Jiang L."/>
            <person name="Lee J."/>
        </authorList>
    </citation>
    <scope>NUCLEOTIDE SEQUENCE</scope>
    <source>
        <strain evidence="1">DY_R2A_6</strain>
    </source>
</reference>
<gene>
    <name evidence="1" type="ORF">OXU80_12720</name>
</gene>
<name>A0ACD4NW48_9HYPH</name>
<organism evidence="1 2">
    <name type="scientific">Antarcticirhabdus aurantiaca</name>
    <dbReference type="NCBI Taxonomy" id="2606717"/>
    <lineage>
        <taxon>Bacteria</taxon>
        <taxon>Pseudomonadati</taxon>
        <taxon>Pseudomonadota</taxon>
        <taxon>Alphaproteobacteria</taxon>
        <taxon>Hyphomicrobiales</taxon>
        <taxon>Aurantimonadaceae</taxon>
        <taxon>Antarcticirhabdus</taxon>
    </lineage>
</organism>
<protein>
    <submittedName>
        <fullName evidence="1">Site-specific integrase</fullName>
    </submittedName>
</protein>
<evidence type="ECO:0000313" key="1">
    <source>
        <dbReference type="EMBL" id="WAJ31010.1"/>
    </source>
</evidence>
<accession>A0ACD4NW48</accession>
<sequence>MLHRRVRDVSKYVAWRREIVQFRIPIASERYRDAAKKLEDWLSAIADMARPDKSTEKRGLEPELRSRFLSVTEPGSPENPFDEAHRHRNHALLRTYFDLGVRKAEPLLLKTGDLSLRGSHPSLFVTARPDDPVDPRSDEPLVKTASRELPVGPRLMEALETWIISHRTKREKYPGAKRHPFIFVSENGRPMALRTVYDLFVTIRERFPEFPADFSPHTLRHDWNDRYSEFCDRIAKAAPSDADTQRKLQKKECGSAPLCDVGSVSFLSSLLRRSASKLRADPHSET</sequence>
<evidence type="ECO:0000313" key="2">
    <source>
        <dbReference type="Proteomes" id="UP001163223"/>
    </source>
</evidence>